<gene>
    <name evidence="8" type="ORF">DMC30DRAFT_358924</name>
</gene>
<evidence type="ECO:0000256" key="4">
    <source>
        <dbReference type="PROSITE-ProRule" id="PRU00175"/>
    </source>
</evidence>
<dbReference type="InterPro" id="IPR001841">
    <property type="entry name" value="Znf_RING"/>
</dbReference>
<evidence type="ECO:0000256" key="6">
    <source>
        <dbReference type="SAM" id="MobiDB-lite"/>
    </source>
</evidence>
<dbReference type="Proteomes" id="UP000311382">
    <property type="component" value="Unassembled WGS sequence"/>
</dbReference>
<evidence type="ECO:0000256" key="3">
    <source>
        <dbReference type="ARBA" id="ARBA00022833"/>
    </source>
</evidence>
<proteinExistence type="predicted"/>
<feature type="compositionally biased region" description="Polar residues" evidence="6">
    <location>
        <begin position="1"/>
        <end position="10"/>
    </location>
</feature>
<dbReference type="GO" id="GO:0008270">
    <property type="term" value="F:zinc ion binding"/>
    <property type="evidence" value="ECO:0007669"/>
    <property type="project" value="UniProtKB-KW"/>
</dbReference>
<dbReference type="SUPFAM" id="SSF57850">
    <property type="entry name" value="RING/U-box"/>
    <property type="match status" value="1"/>
</dbReference>
<keyword evidence="9" id="KW-1185">Reference proteome</keyword>
<evidence type="ECO:0000313" key="8">
    <source>
        <dbReference type="EMBL" id="TNY24199.1"/>
    </source>
</evidence>
<feature type="region of interest" description="Disordered" evidence="6">
    <location>
        <begin position="1"/>
        <end position="22"/>
    </location>
</feature>
<accession>A0A5C5G6K7</accession>
<dbReference type="PANTHER" id="PTHR23041">
    <property type="entry name" value="RING FINGER DOMAIN-CONTAINING"/>
    <property type="match status" value="1"/>
</dbReference>
<evidence type="ECO:0000259" key="7">
    <source>
        <dbReference type="PROSITE" id="PS50089"/>
    </source>
</evidence>
<sequence>MGLFSSSTSVAPPAGPDKHDVDKDEVIRSMMHELVELRQRNAELEQGHRIAVGARKSAVDRVRELEDILRLKEGLFDSLERQITLLEKQNTALQLKEAELAALRHEMEEHPVSESDLLHRYEQLAEIFDLVKDTLSCPVCYEPFQKDEAVSLMCGHTFCKPCYTSWEQRSIEAFKLSPVAGQYLGPDCPECRSADVRRGRIRIWSLEEVVRLVDRAQRE</sequence>
<feature type="coiled-coil region" evidence="5">
    <location>
        <begin position="27"/>
        <end position="106"/>
    </location>
</feature>
<organism evidence="8 9">
    <name type="scientific">Rhodotorula diobovata</name>
    <dbReference type="NCBI Taxonomy" id="5288"/>
    <lineage>
        <taxon>Eukaryota</taxon>
        <taxon>Fungi</taxon>
        <taxon>Dikarya</taxon>
        <taxon>Basidiomycota</taxon>
        <taxon>Pucciniomycotina</taxon>
        <taxon>Microbotryomycetes</taxon>
        <taxon>Sporidiobolales</taxon>
        <taxon>Sporidiobolaceae</taxon>
        <taxon>Rhodotorula</taxon>
    </lineage>
</organism>
<dbReference type="PANTHER" id="PTHR23041:SF78">
    <property type="entry name" value="E3 UBIQUITIN-PROTEIN LIGASE RNF4"/>
    <property type="match status" value="1"/>
</dbReference>
<evidence type="ECO:0000256" key="5">
    <source>
        <dbReference type="SAM" id="Coils"/>
    </source>
</evidence>
<dbReference type="STRING" id="5288.A0A5C5G6K7"/>
<keyword evidence="1" id="KW-0479">Metal-binding</keyword>
<feature type="non-terminal residue" evidence="8">
    <location>
        <position position="219"/>
    </location>
</feature>
<dbReference type="InterPro" id="IPR013083">
    <property type="entry name" value="Znf_RING/FYVE/PHD"/>
</dbReference>
<dbReference type="InterPro" id="IPR017907">
    <property type="entry name" value="Znf_RING_CS"/>
</dbReference>
<keyword evidence="3" id="KW-0862">Zinc</keyword>
<dbReference type="AlphaFoldDB" id="A0A5C5G6K7"/>
<dbReference type="PROSITE" id="PS50089">
    <property type="entry name" value="ZF_RING_2"/>
    <property type="match status" value="1"/>
</dbReference>
<dbReference type="Gene3D" id="3.30.40.10">
    <property type="entry name" value="Zinc/RING finger domain, C3HC4 (zinc finger)"/>
    <property type="match status" value="1"/>
</dbReference>
<dbReference type="InterPro" id="IPR027370">
    <property type="entry name" value="Znf-RING_euk"/>
</dbReference>
<evidence type="ECO:0000313" key="9">
    <source>
        <dbReference type="Proteomes" id="UP000311382"/>
    </source>
</evidence>
<dbReference type="Pfam" id="PF13445">
    <property type="entry name" value="zf-RING_UBOX"/>
    <property type="match status" value="1"/>
</dbReference>
<keyword evidence="2 4" id="KW-0863">Zinc-finger</keyword>
<dbReference type="OrthoDB" id="3219336at2759"/>
<name>A0A5C5G6K7_9BASI</name>
<keyword evidence="5" id="KW-0175">Coiled coil</keyword>
<dbReference type="EMBL" id="SOZI01000004">
    <property type="protein sequence ID" value="TNY24199.1"/>
    <property type="molecule type" value="Genomic_DNA"/>
</dbReference>
<dbReference type="InterPro" id="IPR047134">
    <property type="entry name" value="RNF4"/>
</dbReference>
<reference evidence="8 9" key="1">
    <citation type="submission" date="2019-03" db="EMBL/GenBank/DDBJ databases">
        <title>Rhodosporidium diobovatum UCD-FST 08-225 genome sequencing, assembly, and annotation.</title>
        <authorList>
            <person name="Fakankun I.U."/>
            <person name="Fristensky B."/>
            <person name="Levin D.B."/>
        </authorList>
    </citation>
    <scope>NUCLEOTIDE SEQUENCE [LARGE SCALE GENOMIC DNA]</scope>
    <source>
        <strain evidence="8 9">UCD-FST 08-225</strain>
    </source>
</reference>
<comment type="caution">
    <text evidence="8">The sequence shown here is derived from an EMBL/GenBank/DDBJ whole genome shotgun (WGS) entry which is preliminary data.</text>
</comment>
<feature type="domain" description="RING-type" evidence="7">
    <location>
        <begin position="137"/>
        <end position="192"/>
    </location>
</feature>
<dbReference type="SMART" id="SM00184">
    <property type="entry name" value="RING"/>
    <property type="match status" value="1"/>
</dbReference>
<protein>
    <recommendedName>
        <fullName evidence="7">RING-type domain-containing protein</fullName>
    </recommendedName>
</protein>
<dbReference type="PROSITE" id="PS00518">
    <property type="entry name" value="ZF_RING_1"/>
    <property type="match status" value="1"/>
</dbReference>
<evidence type="ECO:0000256" key="2">
    <source>
        <dbReference type="ARBA" id="ARBA00022771"/>
    </source>
</evidence>
<evidence type="ECO:0000256" key="1">
    <source>
        <dbReference type="ARBA" id="ARBA00022723"/>
    </source>
</evidence>